<dbReference type="SUPFAM" id="SSF160631">
    <property type="entry name" value="SMI1/KNR4-like"/>
    <property type="match status" value="1"/>
</dbReference>
<dbReference type="InterPro" id="IPR037883">
    <property type="entry name" value="Knr4/Smi1-like_sf"/>
</dbReference>
<protein>
    <submittedName>
        <fullName evidence="1">SMI1/KNR4 family protein</fullName>
    </submittedName>
</protein>
<dbReference type="Proteomes" id="UP001199816">
    <property type="component" value="Unassembled WGS sequence"/>
</dbReference>
<evidence type="ECO:0000313" key="1">
    <source>
        <dbReference type="EMBL" id="MCD2423798.1"/>
    </source>
</evidence>
<dbReference type="EMBL" id="JAJNEC010000005">
    <property type="protein sequence ID" value="MCD2423798.1"/>
    <property type="molecule type" value="Genomic_DNA"/>
</dbReference>
<name>A0ABS8PRS9_9BACT</name>
<evidence type="ECO:0000313" key="2">
    <source>
        <dbReference type="Proteomes" id="UP001199816"/>
    </source>
</evidence>
<gene>
    <name evidence="1" type="ORF">LQ567_13565</name>
</gene>
<comment type="caution">
    <text evidence="1">The sequence shown here is derived from an EMBL/GenBank/DDBJ whole genome shotgun (WGS) entry which is preliminary data.</text>
</comment>
<organism evidence="1 2">
    <name type="scientific">Niabella pedocola</name>
    <dbReference type="NCBI Taxonomy" id="1752077"/>
    <lineage>
        <taxon>Bacteria</taxon>
        <taxon>Pseudomonadati</taxon>
        <taxon>Bacteroidota</taxon>
        <taxon>Chitinophagia</taxon>
        <taxon>Chitinophagales</taxon>
        <taxon>Chitinophagaceae</taxon>
        <taxon>Niabella</taxon>
    </lineage>
</organism>
<keyword evidence="2" id="KW-1185">Reference proteome</keyword>
<reference evidence="1 2" key="1">
    <citation type="submission" date="2021-11" db="EMBL/GenBank/DDBJ databases">
        <title>Genomic of Niabella pedocola.</title>
        <authorList>
            <person name="Wu T."/>
        </authorList>
    </citation>
    <scope>NUCLEOTIDE SEQUENCE [LARGE SCALE GENOMIC DNA]</scope>
    <source>
        <strain evidence="1 2">JCM 31011</strain>
    </source>
</reference>
<sequence>MQQLNRIREKLDLLRNIDTKKELPGASIHHYRLNPPLRPDQVDLFETKHRVQLPGDYVAFLTTLGDGGAGPFHGLRQLETSRICFFDHSGEAEHQYFDLARPFPHTEKWNMEAELEKLDARLEAAYEAGNEQLEEQLFEKKWELISGAEHDQGRLCMADDGCGIQISLVVNGFEKGNMWTDDRINDGDIHPSDELGNTEKISFLNWYELWLDNAIKKMRGIQRSVFLVRSPNEPRKIPDYISCK</sequence>
<proteinExistence type="predicted"/>
<accession>A0ABS8PRS9</accession>
<dbReference type="RefSeq" id="WP_231005056.1">
    <property type="nucleotide sequence ID" value="NZ_JAJNEC010000005.1"/>
</dbReference>